<keyword evidence="5 6" id="KW-0472">Membrane</keyword>
<sequence length="78" mass="8645">MSPSTSRTSFDDALLYVEGIIIPPLVVMMKRGCGPEVLLNILLCFCAWIPGVIHAWIVIARNPSRPPVTAYDQAEYNL</sequence>
<evidence type="ECO:0000256" key="4">
    <source>
        <dbReference type="ARBA" id="ARBA00022989"/>
    </source>
</evidence>
<comment type="similarity">
    <text evidence="2">Belongs to the UPF0057 (PMP3) family.</text>
</comment>
<dbReference type="InterPro" id="IPR000612">
    <property type="entry name" value="PMP3"/>
</dbReference>
<feature type="transmembrane region" description="Helical" evidence="6">
    <location>
        <begin position="37"/>
        <end position="59"/>
    </location>
</feature>
<evidence type="ECO:0000313" key="7">
    <source>
        <dbReference type="EMBL" id="KAG7570964.1"/>
    </source>
</evidence>
<name>A0A8K0JRA2_9TREE</name>
<reference evidence="7" key="1">
    <citation type="submission" date="2020-04" db="EMBL/GenBank/DDBJ databases">
        <title>Analysis of mating type loci in Filobasidium floriforme.</title>
        <authorList>
            <person name="Nowrousian M."/>
        </authorList>
    </citation>
    <scope>NUCLEOTIDE SEQUENCE</scope>
    <source>
        <strain evidence="7">CBS 6242</strain>
    </source>
</reference>
<evidence type="ECO:0008006" key="9">
    <source>
        <dbReference type="Google" id="ProtNLM"/>
    </source>
</evidence>
<dbReference type="Proteomes" id="UP000812966">
    <property type="component" value="Unassembled WGS sequence"/>
</dbReference>
<accession>A0A8K0JRA2</accession>
<dbReference type="AlphaFoldDB" id="A0A8K0JRA2"/>
<proteinExistence type="inferred from homology"/>
<dbReference type="Pfam" id="PF01679">
    <property type="entry name" value="Pmp3"/>
    <property type="match status" value="1"/>
</dbReference>
<evidence type="ECO:0000256" key="1">
    <source>
        <dbReference type="ARBA" id="ARBA00004370"/>
    </source>
</evidence>
<keyword evidence="4 6" id="KW-1133">Transmembrane helix</keyword>
<evidence type="ECO:0000256" key="6">
    <source>
        <dbReference type="SAM" id="Phobius"/>
    </source>
</evidence>
<evidence type="ECO:0000256" key="2">
    <source>
        <dbReference type="ARBA" id="ARBA00009530"/>
    </source>
</evidence>
<gene>
    <name evidence="7" type="ORF">FFLO_01058</name>
</gene>
<organism evidence="7 8">
    <name type="scientific">Filobasidium floriforme</name>
    <dbReference type="NCBI Taxonomy" id="5210"/>
    <lineage>
        <taxon>Eukaryota</taxon>
        <taxon>Fungi</taxon>
        <taxon>Dikarya</taxon>
        <taxon>Basidiomycota</taxon>
        <taxon>Agaricomycotina</taxon>
        <taxon>Tremellomycetes</taxon>
        <taxon>Filobasidiales</taxon>
        <taxon>Filobasidiaceae</taxon>
        <taxon>Filobasidium</taxon>
    </lineage>
</organism>
<comment type="caution">
    <text evidence="7">The sequence shown here is derived from an EMBL/GenBank/DDBJ whole genome shotgun (WGS) entry which is preliminary data.</text>
</comment>
<dbReference type="GO" id="GO:0016020">
    <property type="term" value="C:membrane"/>
    <property type="evidence" value="ECO:0007669"/>
    <property type="project" value="UniProtKB-SubCell"/>
</dbReference>
<dbReference type="PANTHER" id="PTHR21659:SF112">
    <property type="entry name" value="PROTEIN SNA2-RELATED"/>
    <property type="match status" value="1"/>
</dbReference>
<protein>
    <recommendedName>
        <fullName evidence="9">Plasma membrane proteolipid 3</fullName>
    </recommendedName>
</protein>
<dbReference type="PANTHER" id="PTHR21659">
    <property type="entry name" value="HYDROPHOBIC PROTEIN RCI2 LOW TEMPERATURE AND SALT RESPONSIVE PROTEIN LTI6 -RELATED"/>
    <property type="match status" value="1"/>
</dbReference>
<dbReference type="EMBL" id="JABELV010000014">
    <property type="protein sequence ID" value="KAG7570964.1"/>
    <property type="molecule type" value="Genomic_DNA"/>
</dbReference>
<evidence type="ECO:0000256" key="3">
    <source>
        <dbReference type="ARBA" id="ARBA00022692"/>
    </source>
</evidence>
<comment type="subcellular location">
    <subcellularLocation>
        <location evidence="1">Membrane</location>
    </subcellularLocation>
</comment>
<evidence type="ECO:0000256" key="5">
    <source>
        <dbReference type="ARBA" id="ARBA00023136"/>
    </source>
</evidence>
<keyword evidence="8" id="KW-1185">Reference proteome</keyword>
<evidence type="ECO:0000313" key="8">
    <source>
        <dbReference type="Proteomes" id="UP000812966"/>
    </source>
</evidence>
<keyword evidence="3 6" id="KW-0812">Transmembrane</keyword>